<feature type="domain" description="Cytochrome c7-like" evidence="3">
    <location>
        <begin position="76"/>
        <end position="162"/>
    </location>
</feature>
<dbReference type="PANTHER" id="PTHR35038">
    <property type="entry name" value="DISSIMILATORY SULFITE REDUCTASE SIRA"/>
    <property type="match status" value="1"/>
</dbReference>
<dbReference type="RefSeq" id="WP_013560588.1">
    <property type="nucleotide sequence ID" value="NC_014960.1"/>
</dbReference>
<proteinExistence type="predicted"/>
<dbReference type="KEGG" id="atm:ANT_21930"/>
<dbReference type="SUPFAM" id="SSF48695">
    <property type="entry name" value="Multiheme cytochromes"/>
    <property type="match status" value="2"/>
</dbReference>
<evidence type="ECO:0000259" key="3">
    <source>
        <dbReference type="Pfam" id="PF14522"/>
    </source>
</evidence>
<sequence length="731" mass="78933">MSKKTIKLLLVAAMIMVALFVLTACQAATPTAEPTQAPVPTCPAPEPCPVQPPAMEAPFEALWKASPHNDAKAEAFVHWNETEDKKVPTACAACHSTPGYLDFLGADGSEAGKVDQPADIGTTVTCNACHNDATAKLTSVKFPSGVEVTGLGAEARCMVCHQGRASKVQVDAQIEKFQATDPDVVVKPIKNGDNEVRFGFINIHYFAAAATLYGDEVKGGYEYDGKAYDFKNDHVEGYNTCVGCHNPHTTEVKVEECALCHEGVKTVEDLKNVRMISSAPDYDGDGDVKEGMAGEIEGLQTALYTAIQAYAKEVAGLAIVYDSAAYPYFFADADGDGKGDTSDKGPVAYSNWTPRLLKAAYNYQLSVKDPGAFAHGNKYIVQLLYDSIEDLNAKLSTPVDMSKMHRDDAGHFAGNTEAFRHWDGEEGNVPGSCSKCHTATGLPQFLKEGTNITNHASNGFQCSTCHNEANWPARYEVNSVTFPSGAKLTFGEKVDANLCLVCHQGRESTVSVNSALKGLEEDTPSDKIRFRNVHYFAAGATLFGKDARGIYEYEGKEYAGQFMHEGNLNKCTDCHDSHTLEVKVAACTGCHGVDDPEKIRLSLKEDYDGDGDATEGLAGEVETYREKLYAAIQAYAKDVAGVGIVYNPLAYPYFFADADGDGKADTSDKGPVAYASWTPRLLKAAYNYQYATKDPGGFAHNARYVLQALYDSITDLKAKVPSIDTTGLVRP</sequence>
<keyword evidence="1 2" id="KW-0732">Signal</keyword>
<dbReference type="Pfam" id="PF14522">
    <property type="entry name" value="Cytochrome_C7"/>
    <property type="match status" value="1"/>
</dbReference>
<dbReference type="HOGENOM" id="CLU_361637_0_0_0"/>
<evidence type="ECO:0000313" key="5">
    <source>
        <dbReference type="Proteomes" id="UP000008922"/>
    </source>
</evidence>
<evidence type="ECO:0000256" key="2">
    <source>
        <dbReference type="SAM" id="SignalP"/>
    </source>
</evidence>
<dbReference type="AlphaFoldDB" id="E8MXY8"/>
<accession>E8MXY8</accession>
<evidence type="ECO:0000256" key="1">
    <source>
        <dbReference type="ARBA" id="ARBA00022729"/>
    </source>
</evidence>
<keyword evidence="5" id="KW-1185">Reference proteome</keyword>
<dbReference type="InParanoid" id="E8MXY8"/>
<dbReference type="InterPro" id="IPR036280">
    <property type="entry name" value="Multihaem_cyt_sf"/>
</dbReference>
<dbReference type="eggNOG" id="COG5492">
    <property type="taxonomic scope" value="Bacteria"/>
</dbReference>
<dbReference type="InterPro" id="IPR051829">
    <property type="entry name" value="Multiheme_Cytochr_ET"/>
</dbReference>
<feature type="chain" id="PRO_5003228501" evidence="2">
    <location>
        <begin position="24"/>
        <end position="731"/>
    </location>
</feature>
<organism evidence="4 5">
    <name type="scientific">Anaerolinea thermophila (strain DSM 14523 / JCM 11388 / NBRC 100420 / UNI-1)</name>
    <dbReference type="NCBI Taxonomy" id="926569"/>
    <lineage>
        <taxon>Bacteria</taxon>
        <taxon>Bacillati</taxon>
        <taxon>Chloroflexota</taxon>
        <taxon>Anaerolineae</taxon>
        <taxon>Anaerolineales</taxon>
        <taxon>Anaerolineaceae</taxon>
        <taxon>Anaerolinea</taxon>
    </lineage>
</organism>
<dbReference type="Gene3D" id="3.90.10.10">
    <property type="entry name" value="Cytochrome C3"/>
    <property type="match status" value="2"/>
</dbReference>
<dbReference type="STRING" id="926569.ANT_21930"/>
<reference evidence="4 5" key="1">
    <citation type="submission" date="2010-12" db="EMBL/GenBank/DDBJ databases">
        <title>Whole genome sequence of Anaerolinea thermophila UNI-1.</title>
        <authorList>
            <person name="Narita-Yamada S."/>
            <person name="Kishi E."/>
            <person name="Watanabe Y."/>
            <person name="Takasaki K."/>
            <person name="Ankai A."/>
            <person name="Oguchi A."/>
            <person name="Fukui S."/>
            <person name="Takahashi M."/>
            <person name="Yashiro I."/>
            <person name="Hosoyama A."/>
            <person name="Sekiguchi Y."/>
            <person name="Hanada S."/>
            <person name="Fujita N."/>
        </authorList>
    </citation>
    <scope>NUCLEOTIDE SEQUENCE [LARGE SCALE GENOMIC DNA]</scope>
    <source>
        <strain evidence="5">DSM 14523 / JCM 11388 / NBRC 100420 / UNI-1</strain>
    </source>
</reference>
<evidence type="ECO:0000313" key="4">
    <source>
        <dbReference type="EMBL" id="BAJ64219.1"/>
    </source>
</evidence>
<dbReference type="PROSITE" id="PS51257">
    <property type="entry name" value="PROKAR_LIPOPROTEIN"/>
    <property type="match status" value="1"/>
</dbReference>
<feature type="signal peptide" evidence="2">
    <location>
        <begin position="1"/>
        <end position="23"/>
    </location>
</feature>
<dbReference type="Proteomes" id="UP000008922">
    <property type="component" value="Chromosome"/>
</dbReference>
<name>E8MXY8_ANATU</name>
<gene>
    <name evidence="4" type="ordered locus">ANT_21930</name>
</gene>
<protein>
    <submittedName>
        <fullName evidence="4">Cytochrome c family protein</fullName>
    </submittedName>
</protein>
<dbReference type="InterPro" id="IPR029467">
    <property type="entry name" value="Cyt_c7-like"/>
</dbReference>
<dbReference type="EMBL" id="AP012029">
    <property type="protein sequence ID" value="BAJ64219.1"/>
    <property type="molecule type" value="Genomic_DNA"/>
</dbReference>
<dbReference type="Gene3D" id="1.10.1130.10">
    <property type="entry name" value="Flavocytochrome C3, Chain A"/>
    <property type="match status" value="2"/>
</dbReference>